<dbReference type="InterPro" id="IPR050769">
    <property type="entry name" value="NAT_camello-type"/>
</dbReference>
<dbReference type="EMBL" id="FNYA01000008">
    <property type="protein sequence ID" value="SEJ27965.1"/>
    <property type="molecule type" value="Genomic_DNA"/>
</dbReference>
<evidence type="ECO:0000256" key="1">
    <source>
        <dbReference type="ARBA" id="ARBA00022679"/>
    </source>
</evidence>
<dbReference type="InterPro" id="IPR000182">
    <property type="entry name" value="GNAT_dom"/>
</dbReference>
<dbReference type="PROSITE" id="PS51186">
    <property type="entry name" value="GNAT"/>
    <property type="match status" value="1"/>
</dbReference>
<reference evidence="4" key="1">
    <citation type="submission" date="2016-10" db="EMBL/GenBank/DDBJ databases">
        <authorList>
            <person name="Varghese N."/>
            <person name="Submissions S."/>
        </authorList>
    </citation>
    <scope>NUCLEOTIDE SEQUENCE [LARGE SCALE GENOMIC DNA]</scope>
    <source>
        <strain evidence="4">DSM 17934</strain>
    </source>
</reference>
<proteinExistence type="predicted"/>
<dbReference type="AlphaFoldDB" id="A0A1H6XTU2"/>
<dbReference type="Proteomes" id="UP000199702">
    <property type="component" value="Unassembled WGS sequence"/>
</dbReference>
<accession>A0A1H6XTU2</accession>
<dbReference type="SUPFAM" id="SSF55729">
    <property type="entry name" value="Acyl-CoA N-acyltransferases (Nat)"/>
    <property type="match status" value="1"/>
</dbReference>
<keyword evidence="4" id="KW-1185">Reference proteome</keyword>
<keyword evidence="1" id="KW-0808">Transferase</keyword>
<dbReference type="PANTHER" id="PTHR13947">
    <property type="entry name" value="GNAT FAMILY N-ACETYLTRANSFERASE"/>
    <property type="match status" value="1"/>
</dbReference>
<evidence type="ECO:0000313" key="3">
    <source>
        <dbReference type="EMBL" id="SEJ27965.1"/>
    </source>
</evidence>
<dbReference type="InterPro" id="IPR016181">
    <property type="entry name" value="Acyl_CoA_acyltransferase"/>
</dbReference>
<sequence>MKIIRTNSDNPDFKKLSALFDEYLVDIDGDERDFFAFYNNVQLDNVLVVYENSEVVGCGAFKKFDENTAEIKRMFVHPNHRNKGIARFVLNELENWANEFGFTSFILETSPKLTSAIALYEKTGYQFIQNYGQYIGVENSVCMKKVK</sequence>
<gene>
    <name evidence="3" type="ORF">SAMN05660918_2853</name>
</gene>
<dbReference type="GO" id="GO:0005840">
    <property type="term" value="C:ribosome"/>
    <property type="evidence" value="ECO:0007669"/>
    <property type="project" value="UniProtKB-KW"/>
</dbReference>
<protein>
    <submittedName>
        <fullName evidence="3">Ribosomal protein S18 acetylase RimI</fullName>
    </submittedName>
</protein>
<dbReference type="GO" id="GO:0008080">
    <property type="term" value="F:N-acetyltransferase activity"/>
    <property type="evidence" value="ECO:0007669"/>
    <property type="project" value="InterPro"/>
</dbReference>
<dbReference type="PANTHER" id="PTHR13947:SF37">
    <property type="entry name" value="LD18367P"/>
    <property type="match status" value="1"/>
</dbReference>
<organism evidence="3 4">
    <name type="scientific">Flavobacterium terrigena</name>
    <dbReference type="NCBI Taxonomy" id="402734"/>
    <lineage>
        <taxon>Bacteria</taxon>
        <taxon>Pseudomonadati</taxon>
        <taxon>Bacteroidota</taxon>
        <taxon>Flavobacteriia</taxon>
        <taxon>Flavobacteriales</taxon>
        <taxon>Flavobacteriaceae</taxon>
        <taxon>Flavobacterium</taxon>
    </lineage>
</organism>
<dbReference type="CDD" id="cd04301">
    <property type="entry name" value="NAT_SF"/>
    <property type="match status" value="1"/>
</dbReference>
<name>A0A1H6XTU2_9FLAO</name>
<feature type="domain" description="N-acetyltransferase" evidence="2">
    <location>
        <begin position="2"/>
        <end position="147"/>
    </location>
</feature>
<keyword evidence="3" id="KW-0689">Ribosomal protein</keyword>
<dbReference type="OrthoDB" id="9803233at2"/>
<dbReference type="STRING" id="402734.SAMN05660918_2853"/>
<dbReference type="Gene3D" id="3.40.630.30">
    <property type="match status" value="1"/>
</dbReference>
<keyword evidence="3" id="KW-0687">Ribonucleoprotein</keyword>
<dbReference type="RefSeq" id="WP_091315297.1">
    <property type="nucleotide sequence ID" value="NZ_CBCSJU010000003.1"/>
</dbReference>
<evidence type="ECO:0000313" key="4">
    <source>
        <dbReference type="Proteomes" id="UP000199702"/>
    </source>
</evidence>
<dbReference type="Pfam" id="PF00583">
    <property type="entry name" value="Acetyltransf_1"/>
    <property type="match status" value="1"/>
</dbReference>
<evidence type="ECO:0000259" key="2">
    <source>
        <dbReference type="PROSITE" id="PS51186"/>
    </source>
</evidence>